<dbReference type="EMBL" id="MU004311">
    <property type="protein sequence ID" value="KAF2658928.1"/>
    <property type="molecule type" value="Genomic_DNA"/>
</dbReference>
<proteinExistence type="predicted"/>
<sequence length="121" mass="13455">MPFPDIHCTNPPVPLSPPPQPLKPLEHKHNIILPTFPHYLPLPIHTLSSSYHTMSSPSHTHPLLLPATNPRHTPNHHARPLLDPNPQPTQTVLALHLRNAEQDDLVFECEVDAEVAVFVAG</sequence>
<protein>
    <submittedName>
        <fullName evidence="2">Uncharacterized protein</fullName>
    </submittedName>
</protein>
<evidence type="ECO:0000313" key="2">
    <source>
        <dbReference type="EMBL" id="KAF2658928.1"/>
    </source>
</evidence>
<accession>A0A6A6TJ27</accession>
<dbReference type="Proteomes" id="UP000799324">
    <property type="component" value="Unassembled WGS sequence"/>
</dbReference>
<organism evidence="2 3">
    <name type="scientific">Lophiostoma macrostomum CBS 122681</name>
    <dbReference type="NCBI Taxonomy" id="1314788"/>
    <lineage>
        <taxon>Eukaryota</taxon>
        <taxon>Fungi</taxon>
        <taxon>Dikarya</taxon>
        <taxon>Ascomycota</taxon>
        <taxon>Pezizomycotina</taxon>
        <taxon>Dothideomycetes</taxon>
        <taxon>Pleosporomycetidae</taxon>
        <taxon>Pleosporales</taxon>
        <taxon>Lophiostomataceae</taxon>
        <taxon>Lophiostoma</taxon>
    </lineage>
</organism>
<feature type="compositionally biased region" description="Pro residues" evidence="1">
    <location>
        <begin position="11"/>
        <end position="22"/>
    </location>
</feature>
<evidence type="ECO:0000256" key="1">
    <source>
        <dbReference type="SAM" id="MobiDB-lite"/>
    </source>
</evidence>
<feature type="region of interest" description="Disordered" evidence="1">
    <location>
        <begin position="1"/>
        <end position="22"/>
    </location>
</feature>
<gene>
    <name evidence="2" type="ORF">K491DRAFT_237530</name>
</gene>
<name>A0A6A6TJ27_9PLEO</name>
<reference evidence="2" key="1">
    <citation type="journal article" date="2020" name="Stud. Mycol.">
        <title>101 Dothideomycetes genomes: a test case for predicting lifestyles and emergence of pathogens.</title>
        <authorList>
            <person name="Haridas S."/>
            <person name="Albert R."/>
            <person name="Binder M."/>
            <person name="Bloem J."/>
            <person name="Labutti K."/>
            <person name="Salamov A."/>
            <person name="Andreopoulos B."/>
            <person name="Baker S."/>
            <person name="Barry K."/>
            <person name="Bills G."/>
            <person name="Bluhm B."/>
            <person name="Cannon C."/>
            <person name="Castanera R."/>
            <person name="Culley D."/>
            <person name="Daum C."/>
            <person name="Ezra D."/>
            <person name="Gonzalez J."/>
            <person name="Henrissat B."/>
            <person name="Kuo A."/>
            <person name="Liang C."/>
            <person name="Lipzen A."/>
            <person name="Lutzoni F."/>
            <person name="Magnuson J."/>
            <person name="Mondo S."/>
            <person name="Nolan M."/>
            <person name="Ohm R."/>
            <person name="Pangilinan J."/>
            <person name="Park H.-J."/>
            <person name="Ramirez L."/>
            <person name="Alfaro M."/>
            <person name="Sun H."/>
            <person name="Tritt A."/>
            <person name="Yoshinaga Y."/>
            <person name="Zwiers L.-H."/>
            <person name="Turgeon B."/>
            <person name="Goodwin S."/>
            <person name="Spatafora J."/>
            <person name="Crous P."/>
            <person name="Grigoriev I."/>
        </authorList>
    </citation>
    <scope>NUCLEOTIDE SEQUENCE</scope>
    <source>
        <strain evidence="2">CBS 122681</strain>
    </source>
</reference>
<evidence type="ECO:0000313" key="3">
    <source>
        <dbReference type="Proteomes" id="UP000799324"/>
    </source>
</evidence>
<keyword evidence="3" id="KW-1185">Reference proteome</keyword>
<dbReference type="AlphaFoldDB" id="A0A6A6TJ27"/>